<feature type="compositionally biased region" description="Low complexity" evidence="5">
    <location>
        <begin position="571"/>
        <end position="582"/>
    </location>
</feature>
<dbReference type="EMBL" id="QNRR01000016">
    <property type="protein sequence ID" value="RBP36568.1"/>
    <property type="molecule type" value="Genomic_DNA"/>
</dbReference>
<keyword evidence="9" id="KW-1185">Reference proteome</keyword>
<evidence type="ECO:0000256" key="6">
    <source>
        <dbReference type="SAM" id="Phobius"/>
    </source>
</evidence>
<dbReference type="SMART" id="SM00327">
    <property type="entry name" value="VWA"/>
    <property type="match status" value="1"/>
</dbReference>
<dbReference type="InterPro" id="IPR050768">
    <property type="entry name" value="UPF0353/GerABKA_families"/>
</dbReference>
<name>A0A366H570_9BACT</name>
<proteinExistence type="predicted"/>
<feature type="region of interest" description="Disordered" evidence="5">
    <location>
        <begin position="532"/>
        <end position="666"/>
    </location>
</feature>
<dbReference type="SUPFAM" id="SSF53300">
    <property type="entry name" value="vWA-like"/>
    <property type="match status" value="1"/>
</dbReference>
<feature type="compositionally biased region" description="Basic and acidic residues" evidence="5">
    <location>
        <begin position="532"/>
        <end position="544"/>
    </location>
</feature>
<protein>
    <submittedName>
        <fullName evidence="8">Ca-activated chloride channel family protein</fullName>
    </submittedName>
</protein>
<keyword evidence="1" id="KW-1003">Cell membrane</keyword>
<dbReference type="InterPro" id="IPR036465">
    <property type="entry name" value="vWFA_dom_sf"/>
</dbReference>
<dbReference type="RefSeq" id="WP_113961810.1">
    <property type="nucleotide sequence ID" value="NZ_QNRR01000016.1"/>
</dbReference>
<evidence type="ECO:0000313" key="8">
    <source>
        <dbReference type="EMBL" id="RBP36568.1"/>
    </source>
</evidence>
<feature type="compositionally biased region" description="Acidic residues" evidence="5">
    <location>
        <begin position="557"/>
        <end position="570"/>
    </location>
</feature>
<feature type="compositionally biased region" description="Basic and acidic residues" evidence="5">
    <location>
        <begin position="644"/>
        <end position="666"/>
    </location>
</feature>
<evidence type="ECO:0000313" key="9">
    <source>
        <dbReference type="Proteomes" id="UP000253426"/>
    </source>
</evidence>
<gene>
    <name evidence="8" type="ORF">DES53_1167</name>
</gene>
<organism evidence="8 9">
    <name type="scientific">Roseimicrobium gellanilyticum</name>
    <dbReference type="NCBI Taxonomy" id="748857"/>
    <lineage>
        <taxon>Bacteria</taxon>
        <taxon>Pseudomonadati</taxon>
        <taxon>Verrucomicrobiota</taxon>
        <taxon>Verrucomicrobiia</taxon>
        <taxon>Verrucomicrobiales</taxon>
        <taxon>Verrucomicrobiaceae</taxon>
        <taxon>Roseimicrobium</taxon>
    </lineage>
</organism>
<evidence type="ECO:0000256" key="2">
    <source>
        <dbReference type="ARBA" id="ARBA00022692"/>
    </source>
</evidence>
<evidence type="ECO:0000256" key="3">
    <source>
        <dbReference type="ARBA" id="ARBA00022989"/>
    </source>
</evidence>
<dbReference type="Pfam" id="PF13519">
    <property type="entry name" value="VWA_2"/>
    <property type="match status" value="1"/>
</dbReference>
<feature type="transmembrane region" description="Helical" evidence="6">
    <location>
        <begin position="55"/>
        <end position="73"/>
    </location>
</feature>
<dbReference type="Gene3D" id="1.25.40.10">
    <property type="entry name" value="Tetratricopeptide repeat domain"/>
    <property type="match status" value="1"/>
</dbReference>
<feature type="domain" description="VWFA" evidence="7">
    <location>
        <begin position="91"/>
        <end position="227"/>
    </location>
</feature>
<dbReference type="PANTHER" id="PTHR22550:SF5">
    <property type="entry name" value="LEUCINE ZIPPER PROTEIN 4"/>
    <property type="match status" value="1"/>
</dbReference>
<evidence type="ECO:0000259" key="7">
    <source>
        <dbReference type="PROSITE" id="PS50234"/>
    </source>
</evidence>
<keyword evidence="4 6" id="KW-0472">Membrane</keyword>
<evidence type="ECO:0000256" key="4">
    <source>
        <dbReference type="ARBA" id="ARBA00023136"/>
    </source>
</evidence>
<dbReference type="PANTHER" id="PTHR22550">
    <property type="entry name" value="SPORE GERMINATION PROTEIN"/>
    <property type="match status" value="1"/>
</dbReference>
<evidence type="ECO:0000256" key="1">
    <source>
        <dbReference type="ARBA" id="ARBA00022475"/>
    </source>
</evidence>
<dbReference type="SUPFAM" id="SSF48452">
    <property type="entry name" value="TPR-like"/>
    <property type="match status" value="1"/>
</dbReference>
<keyword evidence="2 6" id="KW-0812">Transmembrane</keyword>
<evidence type="ECO:0000256" key="5">
    <source>
        <dbReference type="SAM" id="MobiDB-lite"/>
    </source>
</evidence>
<dbReference type="Gene3D" id="3.40.50.410">
    <property type="entry name" value="von Willebrand factor, type A domain"/>
    <property type="match status" value="1"/>
</dbReference>
<dbReference type="PROSITE" id="PS50234">
    <property type="entry name" value="VWFA"/>
    <property type="match status" value="1"/>
</dbReference>
<reference evidence="8 9" key="1">
    <citation type="submission" date="2018-06" db="EMBL/GenBank/DDBJ databases">
        <title>Genomic Encyclopedia of Type Strains, Phase IV (KMG-IV): sequencing the most valuable type-strain genomes for metagenomic binning, comparative biology and taxonomic classification.</title>
        <authorList>
            <person name="Goeker M."/>
        </authorList>
    </citation>
    <scope>NUCLEOTIDE SEQUENCE [LARGE SCALE GENOMIC DNA]</scope>
    <source>
        <strain evidence="8 9">DSM 25532</strain>
    </source>
</reference>
<dbReference type="InterPro" id="IPR011990">
    <property type="entry name" value="TPR-like_helical_dom_sf"/>
</dbReference>
<accession>A0A366H570</accession>
<dbReference type="Proteomes" id="UP000253426">
    <property type="component" value="Unassembled WGS sequence"/>
</dbReference>
<feature type="compositionally biased region" description="Basic and acidic residues" evidence="5">
    <location>
        <begin position="583"/>
        <end position="627"/>
    </location>
</feature>
<dbReference type="InterPro" id="IPR002035">
    <property type="entry name" value="VWF_A"/>
</dbReference>
<sequence length="666" mass="73608">MNFAAPNYAYLLFLLPVIALFKIWADLEGKKALEGFASSARLRSVLLEGASVVRANLHFGLILLGIGFFVIALTRPQYGKDEKDLEQSGRNILIAMDTSKSMLAEDVAPSRMERARLAAQDLLKKLEGDRVGIIAFAGRAFLQAPLTTDQEALVETIQTLDHTTIPRGGSSLASAINLAVETAQKARGTRHGLVIFTDGQETDDSAMEAARKAADLNIIILPVGVGSVDGTLIPDPNPLNEGGYIRDENGNIVKSRLESGLLREVARITGGEYVELASQPLTQTIVDRVMANLDRHDDKSKHLSRPIERYQWPLFAGILCIMLSQLLRPSSRRSVRIAALPVDPRATVHQHQPTSRAVASPATVSILAMLVGGWFLLTPAAVEAKVAPEVQAARKQYQEKQYQEAKEAYTKMLQSKKLPAPAEELYYGLGAAELQLKEYDMSARSFSDALKSHNPRVQKPALRGLATALYSQGEVLLKSDLESTIKAWTDSRDHFDTAMGLEKDQESDSYRELSENRALVQKRLDEVKQMLAEQKARQKAEKEKRKQKKQQGQGQGEEGEPEEEPEEGEGEQQSQNQNGGNQEKQKPTDALQEGKEEILEGDLRAGDPGKPSDSDKEGQPDGDHMRNDSTGYTPFEARSMLKMYSDEQKSTQYLMRRERAPGGKDY</sequence>
<comment type="caution">
    <text evidence="8">The sequence shown here is derived from an EMBL/GenBank/DDBJ whole genome shotgun (WGS) entry which is preliminary data.</text>
</comment>
<dbReference type="AlphaFoldDB" id="A0A366H570"/>
<keyword evidence="3 6" id="KW-1133">Transmembrane helix</keyword>
<feature type="transmembrane region" description="Helical" evidence="6">
    <location>
        <begin position="7"/>
        <end position="25"/>
    </location>
</feature>
<dbReference type="OrthoDB" id="9807628at2"/>